<dbReference type="HAMAP" id="MF_00599">
    <property type="entry name" value="FtsB"/>
    <property type="match status" value="1"/>
</dbReference>
<keyword evidence="1" id="KW-1003">Cell membrane</keyword>
<keyword evidence="3" id="KW-0812">Transmembrane</keyword>
<evidence type="ECO:0000313" key="8">
    <source>
        <dbReference type="EMBL" id="QEA04626.1"/>
    </source>
</evidence>
<dbReference type="InterPro" id="IPR023081">
    <property type="entry name" value="Cell_div_FtsB"/>
</dbReference>
<gene>
    <name evidence="8" type="primary">ftsB</name>
    <name evidence="8" type="ORF">KBTEX_00934</name>
</gene>
<evidence type="ECO:0000256" key="4">
    <source>
        <dbReference type="ARBA" id="ARBA00022989"/>
    </source>
</evidence>
<keyword evidence="6" id="KW-0131">Cell cycle</keyword>
<evidence type="ECO:0000256" key="7">
    <source>
        <dbReference type="SAM" id="Coils"/>
    </source>
</evidence>
<feature type="coiled-coil region" evidence="7">
    <location>
        <begin position="31"/>
        <end position="65"/>
    </location>
</feature>
<evidence type="ECO:0000256" key="2">
    <source>
        <dbReference type="ARBA" id="ARBA00022618"/>
    </source>
</evidence>
<keyword evidence="5" id="KW-0472">Membrane</keyword>
<reference evidence="8" key="1">
    <citation type="submission" date="2019-06" db="EMBL/GenBank/DDBJ databases">
        <authorList>
            <person name="Murdoch R.W."/>
            <person name="Fathepure B."/>
        </authorList>
    </citation>
    <scope>NUCLEOTIDE SEQUENCE</scope>
</reference>
<dbReference type="GO" id="GO:0043093">
    <property type="term" value="P:FtsZ-dependent cytokinesis"/>
    <property type="evidence" value="ECO:0007669"/>
    <property type="project" value="TreeGrafter"/>
</dbReference>
<evidence type="ECO:0000256" key="5">
    <source>
        <dbReference type="ARBA" id="ARBA00023136"/>
    </source>
</evidence>
<evidence type="ECO:0000256" key="1">
    <source>
        <dbReference type="ARBA" id="ARBA00022475"/>
    </source>
</evidence>
<accession>A0A5B8R7G4</accession>
<dbReference type="InterPro" id="IPR007060">
    <property type="entry name" value="FtsL/DivIC"/>
</dbReference>
<sequence length="96" mass="10693">MVRGVLLALLLALVAGLQFRLWFGDGGVTEVMHLRDRVAEQRAENERLAERNRALEADVADLKDGLDAVGERARRELGMVGEGETFFQVTGGRDRR</sequence>
<evidence type="ECO:0000256" key="3">
    <source>
        <dbReference type="ARBA" id="ARBA00022692"/>
    </source>
</evidence>
<organism evidence="8">
    <name type="scientific">uncultured organism</name>
    <dbReference type="NCBI Taxonomy" id="155900"/>
    <lineage>
        <taxon>unclassified sequences</taxon>
        <taxon>environmental samples</taxon>
    </lineage>
</organism>
<protein>
    <submittedName>
        <fullName evidence="8">Cell division protein FtsB</fullName>
    </submittedName>
</protein>
<keyword evidence="4" id="KW-1133">Transmembrane helix</keyword>
<proteinExistence type="inferred from homology"/>
<evidence type="ECO:0000256" key="6">
    <source>
        <dbReference type="ARBA" id="ARBA00023306"/>
    </source>
</evidence>
<keyword evidence="2 8" id="KW-0132">Cell division</keyword>
<dbReference type="PANTHER" id="PTHR37485:SF1">
    <property type="entry name" value="CELL DIVISION PROTEIN FTSB"/>
    <property type="match status" value="1"/>
</dbReference>
<dbReference type="NCBIfam" id="NF002058">
    <property type="entry name" value="PRK00888.1"/>
    <property type="match status" value="1"/>
</dbReference>
<keyword evidence="7" id="KW-0175">Coiled coil</keyword>
<dbReference type="EMBL" id="MN079086">
    <property type="protein sequence ID" value="QEA04626.1"/>
    <property type="molecule type" value="Genomic_DNA"/>
</dbReference>
<dbReference type="PANTHER" id="PTHR37485">
    <property type="entry name" value="CELL DIVISION PROTEIN FTSB"/>
    <property type="match status" value="1"/>
</dbReference>
<dbReference type="AlphaFoldDB" id="A0A5B8R7G4"/>
<name>A0A5B8R7G4_9ZZZZ</name>
<dbReference type="Pfam" id="PF04977">
    <property type="entry name" value="DivIC"/>
    <property type="match status" value="1"/>
</dbReference>